<dbReference type="Proteomes" id="UP000694853">
    <property type="component" value="Unplaced"/>
</dbReference>
<name>A0A8B8L4V3_ABRPR</name>
<keyword evidence="2" id="KW-1185">Reference proteome</keyword>
<dbReference type="InterPro" id="IPR056648">
    <property type="entry name" value="DUF7746"/>
</dbReference>
<sequence>MSIVAMGYYTNHDYAKDTIVHILVTGFFGQLKGWWDNYLTKTDRENILSVVKIDDTGKAIVNNDEQLRDALYTILYIISQHFLGDPSLSRDRSAELLSNLKCRTLDDYKCYKDTFLSRVYTREDSQQPFWKEKFLVSFPKSFGDLVRIKLRNQFVNGEIPYDSLTYGQLHTIITKIALKVCQEDKIQRQLATERAMNKKDLGSFYEQFGLPFFTTKKKKQTPKKETIEVNKKPYKRKYNRKPSKKTGEDVIPKNVPRKLRTGVTYYNCGKPGHIHKYYRLKRKISNLNLDPSLEDQINNLLIESSDDDSVKESSEDINQI</sequence>
<dbReference type="PANTHER" id="PTHR33054">
    <property type="entry name" value="CCHC-TYPE DOMAIN-CONTAINING PROTEIN"/>
    <property type="match status" value="1"/>
</dbReference>
<protein>
    <submittedName>
        <fullName evidence="3">Uncharacterized protein LOC113862335</fullName>
    </submittedName>
</protein>
<evidence type="ECO:0000259" key="1">
    <source>
        <dbReference type="Pfam" id="PF24925"/>
    </source>
</evidence>
<dbReference type="Pfam" id="PF24925">
    <property type="entry name" value="DUF7746"/>
    <property type="match status" value="1"/>
</dbReference>
<dbReference type="Pfam" id="PF22909">
    <property type="entry name" value="Caulimovir_coat_dom"/>
    <property type="match status" value="1"/>
</dbReference>
<dbReference type="AlphaFoldDB" id="A0A8B8L4V3"/>
<feature type="domain" description="DUF7746" evidence="1">
    <location>
        <begin position="1"/>
        <end position="50"/>
    </location>
</feature>
<dbReference type="OrthoDB" id="1735266at2759"/>
<reference evidence="2" key="1">
    <citation type="journal article" date="2019" name="Toxins">
        <title>Detection of Abrin-Like and Prepropulchellin-Like Toxin Genes and Transcripts Using Whole Genome Sequencing and Full-Length Transcript Sequencing of Abrus precatorius.</title>
        <authorList>
            <person name="Hovde B.T."/>
            <person name="Daligault H.E."/>
            <person name="Hanschen E.R."/>
            <person name="Kunde Y.A."/>
            <person name="Johnson M.B."/>
            <person name="Starkenburg S.R."/>
            <person name="Johnson S.L."/>
        </authorList>
    </citation>
    <scope>NUCLEOTIDE SEQUENCE [LARGE SCALE GENOMIC DNA]</scope>
</reference>
<reference evidence="3" key="2">
    <citation type="submission" date="2025-08" db="UniProtKB">
        <authorList>
            <consortium name="RefSeq"/>
        </authorList>
    </citation>
    <scope>IDENTIFICATION</scope>
    <source>
        <tissue evidence="3">Young leaves</tissue>
    </source>
</reference>
<dbReference type="KEGG" id="aprc:113862335"/>
<organism evidence="2 3">
    <name type="scientific">Abrus precatorius</name>
    <name type="common">Indian licorice</name>
    <name type="synonym">Glycine abrus</name>
    <dbReference type="NCBI Taxonomy" id="3816"/>
    <lineage>
        <taxon>Eukaryota</taxon>
        <taxon>Viridiplantae</taxon>
        <taxon>Streptophyta</taxon>
        <taxon>Embryophyta</taxon>
        <taxon>Tracheophyta</taxon>
        <taxon>Spermatophyta</taxon>
        <taxon>Magnoliopsida</taxon>
        <taxon>eudicotyledons</taxon>
        <taxon>Gunneridae</taxon>
        <taxon>Pentapetalae</taxon>
        <taxon>rosids</taxon>
        <taxon>fabids</taxon>
        <taxon>Fabales</taxon>
        <taxon>Fabaceae</taxon>
        <taxon>Papilionoideae</taxon>
        <taxon>50 kb inversion clade</taxon>
        <taxon>NPAAA clade</taxon>
        <taxon>indigoferoid/millettioid clade</taxon>
        <taxon>Abreae</taxon>
        <taxon>Abrus</taxon>
    </lineage>
</organism>
<dbReference type="RefSeq" id="XP_027351225.1">
    <property type="nucleotide sequence ID" value="XM_027495424.1"/>
</dbReference>
<dbReference type="GeneID" id="113862335"/>
<proteinExistence type="predicted"/>
<evidence type="ECO:0000313" key="3">
    <source>
        <dbReference type="RefSeq" id="XP_027351225.1"/>
    </source>
</evidence>
<gene>
    <name evidence="3" type="primary">LOC113862335</name>
</gene>
<accession>A0A8B8L4V3</accession>
<dbReference type="PANTHER" id="PTHR33054:SF9">
    <property type="entry name" value="CCHC-TYPE DOMAIN-CONTAINING PROTEIN"/>
    <property type="match status" value="1"/>
</dbReference>
<evidence type="ECO:0000313" key="2">
    <source>
        <dbReference type="Proteomes" id="UP000694853"/>
    </source>
</evidence>